<accession>A0A068VWS7</accession>
<feature type="transmembrane region" description="Helical" evidence="1">
    <location>
        <begin position="21"/>
        <end position="39"/>
    </location>
</feature>
<feature type="transmembrane region" description="Helical" evidence="1">
    <location>
        <begin position="185"/>
        <end position="208"/>
    </location>
</feature>
<dbReference type="SUPFAM" id="SSF103473">
    <property type="entry name" value="MFS general substrate transporter"/>
    <property type="match status" value="1"/>
</dbReference>
<dbReference type="KEGG" id="pfre:RM25_2216"/>
<dbReference type="EMBL" id="LM676385">
    <property type="protein sequence ID" value="CEP25760.1"/>
    <property type="molecule type" value="Genomic_DNA"/>
</dbReference>
<evidence type="ECO:0000256" key="1">
    <source>
        <dbReference type="SAM" id="Phobius"/>
    </source>
</evidence>
<dbReference type="InterPro" id="IPR036259">
    <property type="entry name" value="MFS_trans_sf"/>
</dbReference>
<dbReference type="GO" id="GO:0022857">
    <property type="term" value="F:transmembrane transporter activity"/>
    <property type="evidence" value="ECO:0007669"/>
    <property type="project" value="InterPro"/>
</dbReference>
<feature type="transmembrane region" description="Helical" evidence="1">
    <location>
        <begin position="162"/>
        <end position="179"/>
    </location>
</feature>
<feature type="transmembrane region" description="Helical" evidence="1">
    <location>
        <begin position="90"/>
        <end position="108"/>
    </location>
</feature>
<dbReference type="Gene3D" id="1.20.1250.20">
    <property type="entry name" value="MFS general substrate transporter like domains"/>
    <property type="match status" value="2"/>
</dbReference>
<keyword evidence="1" id="KW-0472">Membrane</keyword>
<proteinExistence type="predicted"/>
<feature type="transmembrane region" description="Helical" evidence="1">
    <location>
        <begin position="59"/>
        <end position="78"/>
    </location>
</feature>
<organism evidence="2">
    <name type="scientific">Propionibacterium freudenreichii subsp. freudenreichii</name>
    <dbReference type="NCBI Taxonomy" id="66712"/>
    <lineage>
        <taxon>Bacteria</taxon>
        <taxon>Bacillati</taxon>
        <taxon>Actinomycetota</taxon>
        <taxon>Actinomycetes</taxon>
        <taxon>Propionibacteriales</taxon>
        <taxon>Propionibacteriaceae</taxon>
        <taxon>Propionibacterium</taxon>
    </lineage>
</organism>
<feature type="transmembrane region" description="Helical" evidence="1">
    <location>
        <begin position="365"/>
        <end position="386"/>
    </location>
</feature>
<feature type="transmembrane region" description="Helical" evidence="1">
    <location>
        <begin position="114"/>
        <end position="141"/>
    </location>
</feature>
<feature type="transmembrane region" description="Helical" evidence="1">
    <location>
        <begin position="331"/>
        <end position="353"/>
    </location>
</feature>
<feature type="transmembrane region" description="Helical" evidence="1">
    <location>
        <begin position="269"/>
        <end position="295"/>
    </location>
</feature>
<dbReference type="AlphaFoldDB" id="A0A068VWS7"/>
<keyword evidence="1" id="KW-1133">Transmembrane helix</keyword>
<sequence>MATSTSSTRRFSLPVFLRKGRIGPFLAVVMSGQIIYSAFEAFKGSLMIPLQQMLGITQTQFGILMSYIGIAMFLYVPAGWINNRFKVRTIILWSLGWRLATYLVLFLLTPPFAVMSVIAVSWGVLDAIVWPAVVNGVSILSQDQDKEGKGLAMGLLESIRRLTEFLMNGLVIVILMVWSDHTVGIMRIAAIVYALLIVPMMIAVARLVPDTKIAQEQGKSDSLAALTGLFKVIARPRVWLAGIAALTVYWSYINLMYTSAPYLTQVFGVSAGLAGAFGIFNTGLVGIFAGLLSGLLADYVFKSSTKMMAISLGAVAVACVIVMALPVRSSMIWPIMIMLIVVAIATFLGKAVILAPVAELNLPEGISGSAMSVGSFLAYASVFWAYTLNGHLIDANAGNPQAGYRLIFVITAVVAVIGCVAAGLLTVINRRVKAHQQVAAAEGGTDAAPAPRAE</sequence>
<name>A0A068VWS7_PROFF</name>
<feature type="transmembrane region" description="Helical" evidence="1">
    <location>
        <begin position="307"/>
        <end position="325"/>
    </location>
</feature>
<dbReference type="RefSeq" id="WP_013162149.1">
    <property type="nucleotide sequence ID" value="NZ_CP010341.1"/>
</dbReference>
<feature type="transmembrane region" description="Helical" evidence="1">
    <location>
        <begin position="406"/>
        <end position="428"/>
    </location>
</feature>
<dbReference type="Pfam" id="PF07690">
    <property type="entry name" value="MFS_1"/>
    <property type="match status" value="1"/>
</dbReference>
<evidence type="ECO:0000313" key="2">
    <source>
        <dbReference type="EMBL" id="CEP25760.1"/>
    </source>
</evidence>
<gene>
    <name evidence="2" type="ORF">PFCIRM138_00850</name>
</gene>
<keyword evidence="1" id="KW-0812">Transmembrane</keyword>
<feature type="transmembrane region" description="Helical" evidence="1">
    <location>
        <begin position="238"/>
        <end position="257"/>
    </location>
</feature>
<protein>
    <submittedName>
        <fullName evidence="2">Membrane protein, Transporter, MFS superfamily</fullName>
    </submittedName>
</protein>
<reference evidence="2" key="1">
    <citation type="submission" date="2014-08" db="EMBL/GenBank/DDBJ databases">
        <authorList>
            <person name="Falentin Helene"/>
        </authorList>
    </citation>
    <scope>NUCLEOTIDE SEQUENCE</scope>
</reference>
<dbReference type="GeneID" id="61223143"/>
<dbReference type="PATRIC" id="fig|66712.6.peg.2266"/>
<dbReference type="InterPro" id="IPR011701">
    <property type="entry name" value="MFS"/>
</dbReference>